<evidence type="ECO:0000313" key="3">
    <source>
        <dbReference type="EMBL" id="MBC3759589.1"/>
    </source>
</evidence>
<organism evidence="3 4">
    <name type="scientific">Hyunsoonleella aquatilis</name>
    <dbReference type="NCBI Taxonomy" id="2762758"/>
    <lineage>
        <taxon>Bacteria</taxon>
        <taxon>Pseudomonadati</taxon>
        <taxon>Bacteroidota</taxon>
        <taxon>Flavobacteriia</taxon>
        <taxon>Flavobacteriales</taxon>
        <taxon>Flavobacteriaceae</taxon>
    </lineage>
</organism>
<dbReference type="EMBL" id="JACNMF010000005">
    <property type="protein sequence ID" value="MBC3759589.1"/>
    <property type="molecule type" value="Genomic_DNA"/>
</dbReference>
<dbReference type="PRINTS" id="PR01438">
    <property type="entry name" value="UNVRSLSTRESS"/>
</dbReference>
<reference evidence="3" key="1">
    <citation type="submission" date="2020-08" db="EMBL/GenBank/DDBJ databases">
        <title>Hyunsoonleella sp. strain SJ7 genome sequencing and assembly.</title>
        <authorList>
            <person name="Kim I."/>
        </authorList>
    </citation>
    <scope>NUCLEOTIDE SEQUENCE</scope>
    <source>
        <strain evidence="3">SJ7</strain>
    </source>
</reference>
<dbReference type="PANTHER" id="PTHR46268:SF6">
    <property type="entry name" value="UNIVERSAL STRESS PROTEIN UP12"/>
    <property type="match status" value="1"/>
</dbReference>
<comment type="caution">
    <text evidence="3">The sequence shown here is derived from an EMBL/GenBank/DDBJ whole genome shotgun (WGS) entry which is preliminary data.</text>
</comment>
<evidence type="ECO:0000313" key="4">
    <source>
        <dbReference type="Proteomes" id="UP000656244"/>
    </source>
</evidence>
<sequence>MKAILLPTDFSSNSLNAIEYAVAMFQDQPCNFYLLNVQKASAFISDDMLVVDSSATIYKTLVDAAKKSIENIITTQQQKNPNKKHHFFSIVDYDNFVDAINQAVEKYQIDLIVMGTKGATGLDRILFGSNTVHVINRCKTPILAIPKNCRYEGLRKVAFTANHIALYNSETLLAMKSILKKHDANLTILHLADKHSIASKQSINLAFFDEHFSDARHEYIDAEDQDIVSAITEYMYMNNFKMLGMVKKQHSFFERLLKTYPEEQIAYNFNFPFLVMTNFDP</sequence>
<comment type="similarity">
    <text evidence="1">Belongs to the universal stress protein A family.</text>
</comment>
<accession>A0A923HBR4</accession>
<gene>
    <name evidence="3" type="ORF">H7U19_14320</name>
</gene>
<dbReference type="InterPro" id="IPR006016">
    <property type="entry name" value="UspA"/>
</dbReference>
<keyword evidence="4" id="KW-1185">Reference proteome</keyword>
<dbReference type="Gene3D" id="3.40.50.12370">
    <property type="match status" value="1"/>
</dbReference>
<dbReference type="PANTHER" id="PTHR46268">
    <property type="entry name" value="STRESS RESPONSE PROTEIN NHAX"/>
    <property type="match status" value="1"/>
</dbReference>
<evidence type="ECO:0000256" key="1">
    <source>
        <dbReference type="ARBA" id="ARBA00008791"/>
    </source>
</evidence>
<dbReference type="CDD" id="cd00293">
    <property type="entry name" value="USP-like"/>
    <property type="match status" value="1"/>
</dbReference>
<dbReference type="AlphaFoldDB" id="A0A923HBR4"/>
<dbReference type="RefSeq" id="WP_186563560.1">
    <property type="nucleotide sequence ID" value="NZ_JACNMF010000005.1"/>
</dbReference>
<proteinExistence type="inferred from homology"/>
<dbReference type="InterPro" id="IPR006015">
    <property type="entry name" value="Universal_stress_UspA"/>
</dbReference>
<evidence type="ECO:0000259" key="2">
    <source>
        <dbReference type="Pfam" id="PF00582"/>
    </source>
</evidence>
<name>A0A923HBR4_9FLAO</name>
<feature type="domain" description="UspA" evidence="2">
    <location>
        <begin position="2"/>
        <end position="146"/>
    </location>
</feature>
<dbReference type="Pfam" id="PF00582">
    <property type="entry name" value="Usp"/>
    <property type="match status" value="1"/>
</dbReference>
<dbReference type="Proteomes" id="UP000656244">
    <property type="component" value="Unassembled WGS sequence"/>
</dbReference>
<dbReference type="SUPFAM" id="SSF52402">
    <property type="entry name" value="Adenine nucleotide alpha hydrolases-like"/>
    <property type="match status" value="1"/>
</dbReference>
<protein>
    <submittedName>
        <fullName evidence="3">Universal stress protein</fullName>
    </submittedName>
</protein>